<proteinExistence type="predicted"/>
<accession>A0ABS4QET2</accession>
<evidence type="ECO:0000256" key="1">
    <source>
        <dbReference type="SAM" id="Phobius"/>
    </source>
</evidence>
<dbReference type="RefSeq" id="WP_281070365.1">
    <property type="nucleotide sequence ID" value="NZ_JAGGMR010000001.1"/>
</dbReference>
<dbReference type="EMBL" id="JAGGMR010000001">
    <property type="protein sequence ID" value="MBP2189594.1"/>
    <property type="molecule type" value="Genomic_DNA"/>
</dbReference>
<protein>
    <submittedName>
        <fullName evidence="2">Threonine/homoserine/homoserine lactone efflux protein</fullName>
    </submittedName>
</protein>
<reference evidence="2 3" key="1">
    <citation type="submission" date="2021-03" db="EMBL/GenBank/DDBJ databases">
        <title>Sequencing the genomes of 1000 actinobacteria strains.</title>
        <authorList>
            <person name="Klenk H.-P."/>
        </authorList>
    </citation>
    <scope>NUCLEOTIDE SEQUENCE [LARGE SCALE GENOMIC DNA]</scope>
    <source>
        <strain evidence="2 3">DSM 45516</strain>
    </source>
</reference>
<sequence length="44" mass="4916">MPANHLAIAAFFIAAYLIYLAIEFLDLRRRGPRETPAPSRAADD</sequence>
<keyword evidence="3" id="KW-1185">Reference proteome</keyword>
<keyword evidence="1" id="KW-1133">Transmembrane helix</keyword>
<feature type="transmembrane region" description="Helical" evidence="1">
    <location>
        <begin position="6"/>
        <end position="25"/>
    </location>
</feature>
<name>A0ABS4QET2_9NOCA</name>
<keyword evidence="1" id="KW-0812">Transmembrane</keyword>
<evidence type="ECO:0000313" key="2">
    <source>
        <dbReference type="EMBL" id="MBP2189594.1"/>
    </source>
</evidence>
<keyword evidence="1" id="KW-0472">Membrane</keyword>
<organism evidence="2 3">
    <name type="scientific">Nocardia goodfellowii</name>
    <dbReference type="NCBI Taxonomy" id="882446"/>
    <lineage>
        <taxon>Bacteria</taxon>
        <taxon>Bacillati</taxon>
        <taxon>Actinomycetota</taxon>
        <taxon>Actinomycetes</taxon>
        <taxon>Mycobacteriales</taxon>
        <taxon>Nocardiaceae</taxon>
        <taxon>Nocardia</taxon>
    </lineage>
</organism>
<dbReference type="Proteomes" id="UP001519325">
    <property type="component" value="Unassembled WGS sequence"/>
</dbReference>
<comment type="caution">
    <text evidence="2">The sequence shown here is derived from an EMBL/GenBank/DDBJ whole genome shotgun (WGS) entry which is preliminary data.</text>
</comment>
<gene>
    <name evidence="2" type="ORF">BJ987_002495</name>
</gene>
<evidence type="ECO:0000313" key="3">
    <source>
        <dbReference type="Proteomes" id="UP001519325"/>
    </source>
</evidence>